<feature type="region of interest" description="Disordered" evidence="1">
    <location>
        <begin position="53"/>
        <end position="79"/>
    </location>
</feature>
<organism evidence="2 3">
    <name type="scientific">Megalurothrips usitatus</name>
    <name type="common">bean blossom thrips</name>
    <dbReference type="NCBI Taxonomy" id="439358"/>
    <lineage>
        <taxon>Eukaryota</taxon>
        <taxon>Metazoa</taxon>
        <taxon>Ecdysozoa</taxon>
        <taxon>Arthropoda</taxon>
        <taxon>Hexapoda</taxon>
        <taxon>Insecta</taxon>
        <taxon>Pterygota</taxon>
        <taxon>Neoptera</taxon>
        <taxon>Paraneoptera</taxon>
        <taxon>Thysanoptera</taxon>
        <taxon>Terebrantia</taxon>
        <taxon>Thripoidea</taxon>
        <taxon>Thripidae</taxon>
        <taxon>Megalurothrips</taxon>
    </lineage>
</organism>
<dbReference type="AlphaFoldDB" id="A0AAV7XVI5"/>
<dbReference type="Proteomes" id="UP001075354">
    <property type="component" value="Chromosome 2"/>
</dbReference>
<sequence>MSDIFHQIWAKGHEVHSSSVVDDKIVPLYSAVRDENAVEATNENRTAAMSEIQEVGTSVSTESSSRPPEVSPSNVDAESIEPIITALDVSAVSTVNEDPESSPHTLIS</sequence>
<gene>
    <name evidence="2" type="ORF">ONE63_005157</name>
</gene>
<reference evidence="2" key="1">
    <citation type="submission" date="2022-12" db="EMBL/GenBank/DDBJ databases">
        <title>Chromosome-level genome assembly of the bean flower thrips Megalurothrips usitatus.</title>
        <authorList>
            <person name="Ma L."/>
            <person name="Liu Q."/>
            <person name="Li H."/>
            <person name="Cai W."/>
        </authorList>
    </citation>
    <scope>NUCLEOTIDE SEQUENCE</scope>
    <source>
        <strain evidence="2">Cailab_2022a</strain>
    </source>
</reference>
<protein>
    <submittedName>
        <fullName evidence="2">Uncharacterized protein</fullName>
    </submittedName>
</protein>
<feature type="compositionally biased region" description="Low complexity" evidence="1">
    <location>
        <begin position="54"/>
        <end position="73"/>
    </location>
</feature>
<comment type="caution">
    <text evidence="2">The sequence shown here is derived from an EMBL/GenBank/DDBJ whole genome shotgun (WGS) entry which is preliminary data.</text>
</comment>
<evidence type="ECO:0000313" key="2">
    <source>
        <dbReference type="EMBL" id="KAJ1530230.1"/>
    </source>
</evidence>
<accession>A0AAV7XVI5</accession>
<keyword evidence="3" id="KW-1185">Reference proteome</keyword>
<name>A0AAV7XVI5_9NEOP</name>
<proteinExistence type="predicted"/>
<evidence type="ECO:0000313" key="3">
    <source>
        <dbReference type="Proteomes" id="UP001075354"/>
    </source>
</evidence>
<evidence type="ECO:0000256" key="1">
    <source>
        <dbReference type="SAM" id="MobiDB-lite"/>
    </source>
</evidence>
<dbReference type="EMBL" id="JAPTSV010000002">
    <property type="protein sequence ID" value="KAJ1530230.1"/>
    <property type="molecule type" value="Genomic_DNA"/>
</dbReference>